<gene>
    <name evidence="1" type="ORF">EYB53_001505</name>
</gene>
<dbReference type="RefSeq" id="WP_135476014.1">
    <property type="nucleotide sequence ID" value="NZ_SIJK02000002.1"/>
</dbReference>
<dbReference type="Proteomes" id="UP001193081">
    <property type="component" value="Unassembled WGS sequence"/>
</dbReference>
<evidence type="ECO:0008006" key="3">
    <source>
        <dbReference type="Google" id="ProtNLM"/>
    </source>
</evidence>
<dbReference type="EMBL" id="SIJK02000002">
    <property type="protein sequence ID" value="MBP1464372.1"/>
    <property type="molecule type" value="Genomic_DNA"/>
</dbReference>
<dbReference type="InterPro" id="IPR035069">
    <property type="entry name" value="TTHA1013/TTHA0281-like"/>
</dbReference>
<protein>
    <recommendedName>
        <fullName evidence="3">Type II toxin-antitoxin system HicB family antitoxin</fullName>
    </recommendedName>
</protein>
<evidence type="ECO:0000313" key="2">
    <source>
        <dbReference type="Proteomes" id="UP001193081"/>
    </source>
</evidence>
<name>A0ABS4D4K5_9CHLR</name>
<sequence>MNERSTPMTMYVLIEHHPEGTITASLIGWPAITAQGGTEAEALHALRRSFAAQLGDAKIIPLEFEEARPWLQTAGMFHDDPFRDELDTVMAAYRRERERTDAGTISRARALRDCAPSCG</sequence>
<organism evidence="1 2">
    <name type="scientific">Candidatus Chloroploca mongolica</name>
    <dbReference type="NCBI Taxonomy" id="2528176"/>
    <lineage>
        <taxon>Bacteria</taxon>
        <taxon>Bacillati</taxon>
        <taxon>Chloroflexota</taxon>
        <taxon>Chloroflexia</taxon>
        <taxon>Chloroflexales</taxon>
        <taxon>Chloroflexineae</taxon>
        <taxon>Oscillochloridaceae</taxon>
        <taxon>Candidatus Chloroploca</taxon>
    </lineage>
</organism>
<keyword evidence="2" id="KW-1185">Reference proteome</keyword>
<dbReference type="SUPFAM" id="SSF143100">
    <property type="entry name" value="TTHA1013/TTHA0281-like"/>
    <property type="match status" value="1"/>
</dbReference>
<evidence type="ECO:0000313" key="1">
    <source>
        <dbReference type="EMBL" id="MBP1464372.1"/>
    </source>
</evidence>
<reference evidence="1 2" key="1">
    <citation type="submission" date="2021-03" db="EMBL/GenBank/DDBJ databases">
        <authorList>
            <person name="Grouzdev D.S."/>
        </authorList>
    </citation>
    <scope>NUCLEOTIDE SEQUENCE [LARGE SCALE GENOMIC DNA]</scope>
    <source>
        <strain evidence="1 2">M50-1</strain>
    </source>
</reference>
<proteinExistence type="predicted"/>
<comment type="caution">
    <text evidence="1">The sequence shown here is derived from an EMBL/GenBank/DDBJ whole genome shotgun (WGS) entry which is preliminary data.</text>
</comment>
<accession>A0ABS4D4K5</accession>